<dbReference type="Gene3D" id="3.40.50.10850">
    <property type="entry name" value="Ntrc-like two-domain protein"/>
    <property type="match status" value="1"/>
</dbReference>
<dbReference type="AlphaFoldDB" id="A0A6L8VAJ7"/>
<dbReference type="Proteomes" id="UP000481087">
    <property type="component" value="Unassembled WGS sequence"/>
</dbReference>
<evidence type="ECO:0000313" key="1">
    <source>
        <dbReference type="EMBL" id="MZQ87328.1"/>
    </source>
</evidence>
<dbReference type="RefSeq" id="WP_161411944.1">
    <property type="nucleotide sequence ID" value="NZ_WTUZ01000040.1"/>
</dbReference>
<dbReference type="InterPro" id="IPR027417">
    <property type="entry name" value="P-loop_NTPase"/>
</dbReference>
<dbReference type="EMBL" id="WTUZ01000040">
    <property type="protein sequence ID" value="MZQ87328.1"/>
    <property type="molecule type" value="Genomic_DNA"/>
</dbReference>
<dbReference type="Gene3D" id="3.40.50.300">
    <property type="entry name" value="P-loop containing nucleotide triphosphate hydrolases"/>
    <property type="match status" value="1"/>
</dbReference>
<organism evidence="1 2">
    <name type="scientific">Paenibacillus silvestris</name>
    <dbReference type="NCBI Taxonomy" id="2606219"/>
    <lineage>
        <taxon>Bacteria</taxon>
        <taxon>Bacillati</taxon>
        <taxon>Bacillota</taxon>
        <taxon>Bacilli</taxon>
        <taxon>Bacillales</taxon>
        <taxon>Paenibacillaceae</taxon>
        <taxon>Paenibacillus</taxon>
    </lineage>
</organism>
<dbReference type="PANTHER" id="PTHR13696">
    <property type="entry name" value="P-LOOP CONTAINING NUCLEOSIDE TRIPHOSPHATE HYDROLASE"/>
    <property type="match status" value="1"/>
</dbReference>
<dbReference type="SUPFAM" id="SSF52540">
    <property type="entry name" value="P-loop containing nucleoside triphosphate hydrolases"/>
    <property type="match status" value="1"/>
</dbReference>
<dbReference type="InterPro" id="IPR050678">
    <property type="entry name" value="DNA_Partitioning_ATPase"/>
</dbReference>
<keyword evidence="2" id="KW-1185">Reference proteome</keyword>
<accession>A0A6L8VAJ7</accession>
<comment type="caution">
    <text evidence="1">The sequence shown here is derived from an EMBL/GenBank/DDBJ whole genome shotgun (WGS) entry which is preliminary data.</text>
</comment>
<evidence type="ECO:0000313" key="2">
    <source>
        <dbReference type="Proteomes" id="UP000481087"/>
    </source>
</evidence>
<gene>
    <name evidence="1" type="ORF">GQF01_34945</name>
</gene>
<evidence type="ECO:0008006" key="3">
    <source>
        <dbReference type="Google" id="ProtNLM"/>
    </source>
</evidence>
<name>A0A6L8VAJ7_9BACL</name>
<sequence length="372" mass="42694">MKKFQLYVLDDDEEYGQRLASFIRASEFGERMQVKLFSKLELILEVLETQQATGVLLLSETYYRLLMNRRTSLHKMILSETIANSLDAETKVPFLYRFQSLHNLLTRLQAFYTEKLNEASNSHGANRTSVVSVYSSSGNSGKTMTAIHLAKQLSFRGERVFYLSLESVSSTSLWLMGETGRFSQLIYYLKSSPGLLGPKLQLLKSFDPQLRFDYLSPNDQIREMQEISGDQIRVLIDALISLNEYAYIIIDLEASVHPRIVKGLEISDHIIWLVRDDLNDVYKSKALYKQLGAMQNVHFVMNKYIGVQMNDFSELGRDIAFNLPYIPEWKSIRTPEQMWTSSIFSEQTYEMAAALFISNRHYSTNAEGAIAS</sequence>
<reference evidence="1 2" key="1">
    <citation type="submission" date="2019-12" db="EMBL/GenBank/DDBJ databases">
        <title>Paenibacillus sp. nov. sp. isolated from soil.</title>
        <authorList>
            <person name="Kim J."/>
            <person name="Jeong S.E."/>
            <person name="Jung H.S."/>
            <person name="Jeon C.O."/>
        </authorList>
    </citation>
    <scope>NUCLEOTIDE SEQUENCE [LARGE SCALE GENOMIC DNA]</scope>
    <source>
        <strain evidence="1 2">5J-6</strain>
    </source>
</reference>
<dbReference type="PANTHER" id="PTHR13696:SF52">
    <property type="entry name" value="PARA FAMILY PROTEIN CT_582"/>
    <property type="match status" value="1"/>
</dbReference>
<proteinExistence type="predicted"/>
<protein>
    <recommendedName>
        <fullName evidence="3">AAA domain-containing protein</fullName>
    </recommendedName>
</protein>